<evidence type="ECO:0000313" key="1">
    <source>
        <dbReference type="EMBL" id="OAC97556.1"/>
    </source>
</evidence>
<name>A0A162Y5P0_MUCCL</name>
<proteinExistence type="predicted"/>
<dbReference type="Proteomes" id="UP000077051">
    <property type="component" value="Unassembled WGS sequence"/>
</dbReference>
<keyword evidence="2" id="KW-1185">Reference proteome</keyword>
<gene>
    <name evidence="1" type="ORF">MUCCIDRAFT_116332</name>
</gene>
<dbReference type="EMBL" id="AMYB01000016">
    <property type="protein sequence ID" value="OAC97556.1"/>
    <property type="molecule type" value="Genomic_DNA"/>
</dbReference>
<comment type="caution">
    <text evidence="1">The sequence shown here is derived from an EMBL/GenBank/DDBJ whole genome shotgun (WGS) entry which is preliminary data.</text>
</comment>
<organism evidence="1 2">
    <name type="scientific">Mucor lusitanicus CBS 277.49</name>
    <dbReference type="NCBI Taxonomy" id="747725"/>
    <lineage>
        <taxon>Eukaryota</taxon>
        <taxon>Fungi</taxon>
        <taxon>Fungi incertae sedis</taxon>
        <taxon>Mucoromycota</taxon>
        <taxon>Mucoromycotina</taxon>
        <taxon>Mucoromycetes</taxon>
        <taxon>Mucorales</taxon>
        <taxon>Mucorineae</taxon>
        <taxon>Mucoraceae</taxon>
        <taxon>Mucor</taxon>
    </lineage>
</organism>
<dbReference type="AlphaFoldDB" id="A0A162Y5P0"/>
<accession>A0A162Y5P0</accession>
<protein>
    <submittedName>
        <fullName evidence="1">Uncharacterized protein</fullName>
    </submittedName>
</protein>
<reference evidence="1 2" key="1">
    <citation type="submission" date="2015-06" db="EMBL/GenBank/DDBJ databases">
        <title>Expansion of signal transduction pathways in fungi by whole-genome duplication.</title>
        <authorList>
            <consortium name="DOE Joint Genome Institute"/>
            <person name="Corrochano L.M."/>
            <person name="Kuo A."/>
            <person name="Marcet-Houben M."/>
            <person name="Polaino S."/>
            <person name="Salamov A."/>
            <person name="Villalobos J.M."/>
            <person name="Alvarez M.I."/>
            <person name="Avalos J."/>
            <person name="Benito E.P."/>
            <person name="Benoit I."/>
            <person name="Burger G."/>
            <person name="Camino L.P."/>
            <person name="Canovas D."/>
            <person name="Cerda-Olmedo E."/>
            <person name="Cheng J.-F."/>
            <person name="Dominguez A."/>
            <person name="Elias M."/>
            <person name="Eslava A.P."/>
            <person name="Glaser F."/>
            <person name="Grimwood J."/>
            <person name="Gutierrez G."/>
            <person name="Heitman J."/>
            <person name="Henrissat B."/>
            <person name="Iturriaga E.A."/>
            <person name="Lang B.F."/>
            <person name="Lavin J.L."/>
            <person name="Lee S."/>
            <person name="Li W."/>
            <person name="Lindquist E."/>
            <person name="Lopez-Garcia S."/>
            <person name="Luque E.M."/>
            <person name="Marcos A.T."/>
            <person name="Martin J."/>
            <person name="Mccluskey K."/>
            <person name="Medina H.R."/>
            <person name="Miralles-Duran A."/>
            <person name="Miyazaki A."/>
            <person name="Munoz-Torres E."/>
            <person name="Oguiza J.A."/>
            <person name="Ohm R."/>
            <person name="Olmedo M."/>
            <person name="Orejas M."/>
            <person name="Ortiz-Castellanos L."/>
            <person name="Pisabarro A.G."/>
            <person name="Rodriguez-Romero J."/>
            <person name="Ruiz-Herrera J."/>
            <person name="Ruiz-Vazquez R."/>
            <person name="Sanz C."/>
            <person name="Schackwitz W."/>
            <person name="Schmutz J."/>
            <person name="Shahriari M."/>
            <person name="Shelest E."/>
            <person name="Silva-Franco F."/>
            <person name="Soanes D."/>
            <person name="Syed K."/>
            <person name="Tagua V.G."/>
            <person name="Talbot N.J."/>
            <person name="Thon M."/>
            <person name="De Vries R.P."/>
            <person name="Wiebenga A."/>
            <person name="Yadav J.S."/>
            <person name="Braun E.L."/>
            <person name="Baker S."/>
            <person name="Garre V."/>
            <person name="Horwitz B."/>
            <person name="Torres-Martinez S."/>
            <person name="Idnurm A."/>
            <person name="Herrera-Estrella A."/>
            <person name="Gabaldon T."/>
            <person name="Grigoriev I.V."/>
        </authorList>
    </citation>
    <scope>NUCLEOTIDE SEQUENCE [LARGE SCALE GENOMIC DNA]</scope>
    <source>
        <strain evidence="1 2">CBS 277.49</strain>
    </source>
</reference>
<evidence type="ECO:0000313" key="2">
    <source>
        <dbReference type="Proteomes" id="UP000077051"/>
    </source>
</evidence>
<dbReference type="VEuPathDB" id="FungiDB:MUCCIDRAFT_116332"/>
<sequence>MLEKYQKRPIGALFTTHPLEELDEDLSDDGVDELDAILGSETDLTSEDILSSCKMKT</sequence>